<dbReference type="Pfam" id="PF02540">
    <property type="entry name" value="NAD_synthase"/>
    <property type="match status" value="1"/>
</dbReference>
<feature type="binding site" evidence="7">
    <location>
        <position position="457"/>
    </location>
    <ligand>
        <name>ATP</name>
        <dbReference type="ChEBI" id="CHEBI:30616"/>
    </ligand>
</feature>
<dbReference type="EMBL" id="DVOR01000172">
    <property type="protein sequence ID" value="HIV09526.1"/>
    <property type="molecule type" value="Genomic_DNA"/>
</dbReference>
<comment type="similarity">
    <text evidence="2 7 8">In the C-terminal section; belongs to the NAD synthetase family.</text>
</comment>
<evidence type="ECO:0000259" key="10">
    <source>
        <dbReference type="PROSITE" id="PS50263"/>
    </source>
</evidence>
<comment type="pathway">
    <text evidence="1 7 8">Cofactor biosynthesis; NAD(+) biosynthesis; NAD(+) from deamido-NAD(+) (L-Gln route): step 1/1.</text>
</comment>
<proteinExistence type="inferred from homology"/>
<comment type="similarity">
    <text evidence="9">Belongs to the NAD synthetase family.</text>
</comment>
<evidence type="ECO:0000256" key="4">
    <source>
        <dbReference type="ARBA" id="ARBA00022741"/>
    </source>
</evidence>
<dbReference type="PANTHER" id="PTHR23090:SF9">
    <property type="entry name" value="GLUTAMINE-DEPENDENT NAD(+) SYNTHETASE"/>
    <property type="match status" value="1"/>
</dbReference>
<dbReference type="Gene3D" id="3.60.110.10">
    <property type="entry name" value="Carbon-nitrogen hydrolase"/>
    <property type="match status" value="1"/>
</dbReference>
<comment type="catalytic activity">
    <reaction evidence="7 8">
        <text>deamido-NAD(+) + L-glutamine + ATP + H2O = L-glutamate + AMP + diphosphate + NAD(+) + H(+)</text>
        <dbReference type="Rhea" id="RHEA:24384"/>
        <dbReference type="ChEBI" id="CHEBI:15377"/>
        <dbReference type="ChEBI" id="CHEBI:15378"/>
        <dbReference type="ChEBI" id="CHEBI:29985"/>
        <dbReference type="ChEBI" id="CHEBI:30616"/>
        <dbReference type="ChEBI" id="CHEBI:33019"/>
        <dbReference type="ChEBI" id="CHEBI:57540"/>
        <dbReference type="ChEBI" id="CHEBI:58359"/>
        <dbReference type="ChEBI" id="CHEBI:58437"/>
        <dbReference type="ChEBI" id="CHEBI:456215"/>
        <dbReference type="EC" id="6.3.5.1"/>
    </reaction>
</comment>
<feature type="binding site" evidence="7">
    <location>
        <begin position="467"/>
        <end position="470"/>
    </location>
    <ligand>
        <name>deamido-NAD(+)</name>
        <dbReference type="ChEBI" id="CHEBI:58437"/>
        <note>ligand shared between two neighboring subunits</note>
    </ligand>
</feature>
<dbReference type="Proteomes" id="UP000886845">
    <property type="component" value="Unassembled WGS sequence"/>
</dbReference>
<feature type="active site" description="For glutaminase activity" evidence="7">
    <location>
        <position position="113"/>
    </location>
</feature>
<dbReference type="NCBIfam" id="NF002730">
    <property type="entry name" value="PRK02628.1"/>
    <property type="match status" value="1"/>
</dbReference>
<name>A0A9D1NMS2_9BACT</name>
<dbReference type="Gene3D" id="3.40.50.620">
    <property type="entry name" value="HUPs"/>
    <property type="match status" value="1"/>
</dbReference>
<feature type="binding site" evidence="7">
    <location>
        <position position="196"/>
    </location>
    <ligand>
        <name>L-glutamine</name>
        <dbReference type="ChEBI" id="CHEBI:58359"/>
    </ligand>
</feature>
<feature type="active site" description="Proton acceptor; for glutaminase activity" evidence="7">
    <location>
        <position position="45"/>
    </location>
</feature>
<dbReference type="GO" id="GO:0004359">
    <property type="term" value="F:glutaminase activity"/>
    <property type="evidence" value="ECO:0007669"/>
    <property type="project" value="InterPro"/>
</dbReference>
<dbReference type="GO" id="GO:0005737">
    <property type="term" value="C:cytoplasm"/>
    <property type="evidence" value="ECO:0007669"/>
    <property type="project" value="InterPro"/>
</dbReference>
<evidence type="ECO:0000256" key="9">
    <source>
        <dbReference type="RuleBase" id="RU003811"/>
    </source>
</evidence>
<feature type="binding site" evidence="7">
    <location>
        <position position="588"/>
    </location>
    <ligand>
        <name>deamido-NAD(+)</name>
        <dbReference type="ChEBI" id="CHEBI:58437"/>
        <note>ligand shared between two neighboring subunits</note>
    </ligand>
</feature>
<dbReference type="CDD" id="cd00553">
    <property type="entry name" value="NAD_synthase"/>
    <property type="match status" value="1"/>
</dbReference>
<gene>
    <name evidence="7" type="primary">nadE</name>
    <name evidence="11" type="ORF">IAC79_05380</name>
</gene>
<feature type="binding site" evidence="7">
    <location>
        <position position="190"/>
    </location>
    <ligand>
        <name>L-glutamine</name>
        <dbReference type="ChEBI" id="CHEBI:58359"/>
    </ligand>
</feature>
<evidence type="ECO:0000313" key="11">
    <source>
        <dbReference type="EMBL" id="HIV09526.1"/>
    </source>
</evidence>
<dbReference type="NCBIfam" id="TIGR00552">
    <property type="entry name" value="nadE"/>
    <property type="match status" value="1"/>
</dbReference>
<dbReference type="InterPro" id="IPR003694">
    <property type="entry name" value="NAD_synthase"/>
</dbReference>
<dbReference type="InterPro" id="IPR022310">
    <property type="entry name" value="NAD/GMP_synthase"/>
</dbReference>
<dbReference type="InterPro" id="IPR014445">
    <property type="entry name" value="Gln-dep_NAD_synthase"/>
</dbReference>
<dbReference type="InterPro" id="IPR041856">
    <property type="entry name" value="NAD+_synth_C"/>
</dbReference>
<keyword evidence="3 7" id="KW-0436">Ligase</keyword>
<dbReference type="PROSITE" id="PS50263">
    <property type="entry name" value="CN_HYDROLASE"/>
    <property type="match status" value="1"/>
</dbReference>
<reference evidence="11" key="2">
    <citation type="journal article" date="2021" name="PeerJ">
        <title>Extensive microbial diversity within the chicken gut microbiome revealed by metagenomics and culture.</title>
        <authorList>
            <person name="Gilroy R."/>
            <person name="Ravi A."/>
            <person name="Getino M."/>
            <person name="Pursley I."/>
            <person name="Horton D.L."/>
            <person name="Alikhan N.F."/>
            <person name="Baker D."/>
            <person name="Gharbi K."/>
            <person name="Hall N."/>
            <person name="Watson M."/>
            <person name="Adriaenssens E.M."/>
            <person name="Foster-Nyarko E."/>
            <person name="Jarju S."/>
            <person name="Secka A."/>
            <person name="Antonio M."/>
            <person name="Oren A."/>
            <person name="Chaudhuri R.R."/>
            <person name="La Ragione R."/>
            <person name="Hildebrand F."/>
            <person name="Pallen M.J."/>
        </authorList>
    </citation>
    <scope>NUCLEOTIDE SEQUENCE</scope>
    <source>
        <strain evidence="11">35461</strain>
    </source>
</reference>
<keyword evidence="5 7" id="KW-0067">ATP-binding</keyword>
<feature type="binding site" evidence="7">
    <location>
        <position position="433"/>
    </location>
    <ligand>
        <name>deamido-NAD(+)</name>
        <dbReference type="ChEBI" id="CHEBI:58437"/>
        <note>ligand shared between two neighboring subunits</note>
    </ligand>
</feature>
<dbReference type="InterPro" id="IPR014729">
    <property type="entry name" value="Rossmann-like_a/b/a_fold"/>
</dbReference>
<reference evidence="11" key="1">
    <citation type="submission" date="2020-10" db="EMBL/GenBank/DDBJ databases">
        <authorList>
            <person name="Gilroy R."/>
        </authorList>
    </citation>
    <scope>NUCLEOTIDE SEQUENCE</scope>
    <source>
        <strain evidence="11">35461</strain>
    </source>
</reference>
<comment type="function">
    <text evidence="7">Catalyzes the ATP-dependent amidation of deamido-NAD to form NAD. Uses L-glutamine as a nitrogen source.</text>
</comment>
<dbReference type="GO" id="GO:0005524">
    <property type="term" value="F:ATP binding"/>
    <property type="evidence" value="ECO:0007669"/>
    <property type="project" value="UniProtKB-UniRule"/>
</dbReference>
<organism evidence="11 12">
    <name type="scientific">Candidatus Spyradenecus faecavium</name>
    <dbReference type="NCBI Taxonomy" id="2840947"/>
    <lineage>
        <taxon>Bacteria</taxon>
        <taxon>Pseudomonadati</taxon>
        <taxon>Lentisphaerota</taxon>
        <taxon>Lentisphaeria</taxon>
        <taxon>Lentisphaerales</taxon>
        <taxon>Lentisphaeraceae</taxon>
        <taxon>Lentisphaeraceae incertae sedis</taxon>
        <taxon>Candidatus Spyradenecus</taxon>
    </lineage>
</organism>
<dbReference type="InterPro" id="IPR036526">
    <property type="entry name" value="C-N_Hydrolase_sf"/>
</dbReference>
<evidence type="ECO:0000256" key="8">
    <source>
        <dbReference type="PIRNR" id="PIRNR006630"/>
    </source>
</evidence>
<accession>A0A9D1NMS2</accession>
<dbReference type="InterPro" id="IPR003010">
    <property type="entry name" value="C-N_Hydrolase"/>
</dbReference>
<feature type="binding site" evidence="7">
    <location>
        <position position="462"/>
    </location>
    <ligand>
        <name>deamido-NAD(+)</name>
        <dbReference type="ChEBI" id="CHEBI:58437"/>
        <note>ligand shared between two neighboring subunits</note>
    </ligand>
</feature>
<dbReference type="HAMAP" id="MF_02090">
    <property type="entry name" value="NadE_glutamine_dep"/>
    <property type="match status" value="1"/>
</dbReference>
<evidence type="ECO:0000256" key="7">
    <source>
        <dbReference type="HAMAP-Rule" id="MF_02090"/>
    </source>
</evidence>
<feature type="domain" description="CN hydrolase" evidence="10">
    <location>
        <begin position="5"/>
        <end position="260"/>
    </location>
</feature>
<evidence type="ECO:0000256" key="6">
    <source>
        <dbReference type="ARBA" id="ARBA00023027"/>
    </source>
</evidence>
<feature type="binding site" evidence="7">
    <location>
        <position position="119"/>
    </location>
    <ligand>
        <name>L-glutamine</name>
        <dbReference type="ChEBI" id="CHEBI:58359"/>
    </ligand>
</feature>
<dbReference type="EC" id="6.3.5.1" evidence="7 8"/>
<keyword evidence="6 7" id="KW-0520">NAD</keyword>
<dbReference type="GO" id="GO:0008795">
    <property type="term" value="F:NAD+ synthase activity"/>
    <property type="evidence" value="ECO:0007669"/>
    <property type="project" value="UniProtKB-UniRule"/>
</dbReference>
<sequence length="619" mass="68079">MKGFHRIAAITPSVSVANPLANAKAILDLAYRAYDQGAHLILTPELSLTGYTCGDLFGSASLAKQTEEALQFLRFHLDNRFILVVGLPVAVDDRLYNCAAVIHCGAVVGYVPKTHLPTYREFYEKRHFVSGAALPPNAEIDGVPIGTDLLFDAGPFRFGIELCEDLWAVDAPSNRLAAARAHLILNPSASTEAVGKAAYRRDLVRMQSARLSCAYAYASAGPGESTTDVVYGAHRILANNGRVLAESRWEEGVSLMDFRPDWIDAVRRRETSFPELPLAPCRRVCAHIPGFEPPESDGSLAGLDPTPFVPADDALRQERCREILRIQVAGLLKRFTHTHAKRLVIGLSGGLDSTLALLVCHEACRRLSLPPRQTILAVTMPGFGTSHRTYANVQDLARELDVELRDIPIGPGVEQHFKDIGHDPAVRDVTYENAQARARTYILMDLANQEDGLLVGTGDLSEIALGWSTYNGDHMSMYAVNCGVPKTLVRYCVETFAADSPADLAATLRDVCATPVSPELLPGDQQTESIVGAYELHDCFLYYFMKYGCDRDDLRDLARHLLGDRYGDDEIERTLDSFCRRFVTQQFKRSAIPDGPKVGTVALSPRGDWRMPSDASFTL</sequence>
<keyword evidence="4 7" id="KW-0547">Nucleotide-binding</keyword>
<dbReference type="GO" id="GO:0003952">
    <property type="term" value="F:NAD+ synthase (glutamine-hydrolyzing) activity"/>
    <property type="evidence" value="ECO:0007669"/>
    <property type="project" value="UniProtKB-UniRule"/>
</dbReference>
<feature type="active site" description="Nucleophile; for glutaminase activity" evidence="7">
    <location>
        <position position="163"/>
    </location>
</feature>
<dbReference type="AlphaFoldDB" id="A0A9D1NMS2"/>
<dbReference type="Pfam" id="PF00795">
    <property type="entry name" value="CN_hydrolase"/>
    <property type="match status" value="1"/>
</dbReference>
<dbReference type="PIRSF" id="PIRSF006630">
    <property type="entry name" value="NADS_GAT"/>
    <property type="match status" value="1"/>
</dbReference>
<evidence type="ECO:0000256" key="1">
    <source>
        <dbReference type="ARBA" id="ARBA00005188"/>
    </source>
</evidence>
<evidence type="ECO:0000256" key="3">
    <source>
        <dbReference type="ARBA" id="ARBA00022598"/>
    </source>
</evidence>
<dbReference type="GO" id="GO:0009435">
    <property type="term" value="P:NAD+ biosynthetic process"/>
    <property type="evidence" value="ECO:0007669"/>
    <property type="project" value="UniProtKB-UniRule"/>
</dbReference>
<dbReference type="CDD" id="cd07570">
    <property type="entry name" value="GAT_Gln-NAD-synth"/>
    <property type="match status" value="1"/>
</dbReference>
<comment type="caution">
    <text evidence="11">The sequence shown here is derived from an EMBL/GenBank/DDBJ whole genome shotgun (WGS) entry which is preliminary data.</text>
</comment>
<feature type="binding site" evidence="7">
    <location>
        <begin position="346"/>
        <end position="353"/>
    </location>
    <ligand>
        <name>ATP</name>
        <dbReference type="ChEBI" id="CHEBI:30616"/>
    </ligand>
</feature>
<dbReference type="SUPFAM" id="SSF52402">
    <property type="entry name" value="Adenine nucleotide alpha hydrolases-like"/>
    <property type="match status" value="1"/>
</dbReference>
<dbReference type="PANTHER" id="PTHR23090">
    <property type="entry name" value="NH 3 /GLUTAMINE-DEPENDENT NAD + SYNTHETASE"/>
    <property type="match status" value="1"/>
</dbReference>
<protein>
    <recommendedName>
        <fullName evidence="7 8">Glutamine-dependent NAD(+) synthetase</fullName>
        <ecNumber evidence="7 8">6.3.5.1</ecNumber>
    </recommendedName>
    <alternativeName>
        <fullName evidence="7 8">NAD(+) synthase [glutamine-hydrolyzing]</fullName>
    </alternativeName>
</protein>
<evidence type="ECO:0000313" key="12">
    <source>
        <dbReference type="Proteomes" id="UP000886845"/>
    </source>
</evidence>
<evidence type="ECO:0000256" key="5">
    <source>
        <dbReference type="ARBA" id="ARBA00022840"/>
    </source>
</evidence>
<dbReference type="SUPFAM" id="SSF56317">
    <property type="entry name" value="Carbon-nitrogen hydrolase"/>
    <property type="match status" value="1"/>
</dbReference>
<dbReference type="Gene3D" id="1.10.10.1140">
    <property type="entry name" value="Glutamine-dependent NAD+ synthetase, C-terminal domain"/>
    <property type="match status" value="1"/>
</dbReference>
<evidence type="ECO:0000256" key="2">
    <source>
        <dbReference type="ARBA" id="ARBA00007145"/>
    </source>
</evidence>